<keyword evidence="3" id="KW-1185">Reference proteome</keyword>
<dbReference type="Proteomes" id="UP000697802">
    <property type="component" value="Unassembled WGS sequence"/>
</dbReference>
<accession>A0ABX0GNM9</accession>
<comment type="caution">
    <text evidence="2">The sequence shown here is derived from an EMBL/GenBank/DDBJ whole genome shotgun (WGS) entry which is preliminary data.</text>
</comment>
<proteinExistence type="predicted"/>
<feature type="domain" description="Bacterial EndoU nuclease" evidence="1">
    <location>
        <begin position="25"/>
        <end position="147"/>
    </location>
</feature>
<sequence length="148" mass="16052">MTTPEGISFQINQPKHLATVDGFTQSKGISGAHNADAFNEAIKQYNVKIVSETPTGVNGIIEIKYQIPAKDRAGNIIGYKSKPETKTIYDPKIFTDQKILELGQQAAASGYKQAMSKGLQAYDAKAGGVTFRVYIDKKTGGVSNFHPK</sequence>
<evidence type="ECO:0000313" key="3">
    <source>
        <dbReference type="Proteomes" id="UP000697802"/>
    </source>
</evidence>
<dbReference type="CDD" id="cd20686">
    <property type="entry name" value="CdiA-CT_Ec-like"/>
    <property type="match status" value="1"/>
</dbReference>
<organism evidence="2 3">
    <name type="scientific">Photorhabdus tasmaniensis</name>
    <dbReference type="NCBI Taxonomy" id="1004159"/>
    <lineage>
        <taxon>Bacteria</taxon>
        <taxon>Pseudomonadati</taxon>
        <taxon>Pseudomonadota</taxon>
        <taxon>Gammaproteobacteria</taxon>
        <taxon>Enterobacterales</taxon>
        <taxon>Morganellaceae</taxon>
        <taxon>Photorhabdus</taxon>
    </lineage>
</organism>
<gene>
    <name evidence="2" type="ORF">C5471_23625</name>
</gene>
<dbReference type="Pfam" id="PF14436">
    <property type="entry name" value="EndoU_bacteria"/>
    <property type="match status" value="1"/>
</dbReference>
<evidence type="ECO:0000259" key="1">
    <source>
        <dbReference type="Pfam" id="PF14436"/>
    </source>
</evidence>
<reference evidence="2 3" key="1">
    <citation type="submission" date="2018-02" db="EMBL/GenBank/DDBJ databases">
        <authorList>
            <person name="Machado R.A."/>
        </authorList>
    </citation>
    <scope>NUCLEOTIDE SEQUENCE [LARGE SCALE GENOMIC DNA]</scope>
    <source>
        <strain evidence="2 3">T327</strain>
    </source>
</reference>
<evidence type="ECO:0000313" key="2">
    <source>
        <dbReference type="EMBL" id="NHB90494.1"/>
    </source>
</evidence>
<dbReference type="EMBL" id="PUJU01000164">
    <property type="protein sequence ID" value="NHB90494.1"/>
    <property type="molecule type" value="Genomic_DNA"/>
</dbReference>
<protein>
    <recommendedName>
        <fullName evidence="1">Bacterial EndoU nuclease domain-containing protein</fullName>
    </recommendedName>
</protein>
<name>A0ABX0GNM9_9GAMM</name>
<dbReference type="InterPro" id="IPR029501">
    <property type="entry name" value="EndoU_bac"/>
</dbReference>